<dbReference type="InterPro" id="IPR010185">
    <property type="entry name" value="NpdG"/>
</dbReference>
<dbReference type="AlphaFoldDB" id="A0A4Q0SPT0"/>
<dbReference type="GO" id="GO:0005886">
    <property type="term" value="C:plasma membrane"/>
    <property type="evidence" value="ECO:0007669"/>
    <property type="project" value="TreeGrafter"/>
</dbReference>
<dbReference type="Gene3D" id="3.40.50.720">
    <property type="entry name" value="NAD(P)-binding Rossmann-like Domain"/>
    <property type="match status" value="1"/>
</dbReference>
<organism evidence="3 4">
    <name type="scientific">Bradyrhizobium zhanjiangense</name>
    <dbReference type="NCBI Taxonomy" id="1325107"/>
    <lineage>
        <taxon>Bacteria</taxon>
        <taxon>Pseudomonadati</taxon>
        <taxon>Pseudomonadota</taxon>
        <taxon>Alphaproteobacteria</taxon>
        <taxon>Hyphomicrobiales</taxon>
        <taxon>Nitrobacteraceae</taxon>
        <taxon>Bradyrhizobium</taxon>
    </lineage>
</organism>
<protein>
    <submittedName>
        <fullName evidence="3">NADH-ubiquinone oxidoreductase subunit 6</fullName>
    </submittedName>
</protein>
<dbReference type="GO" id="GO:0006740">
    <property type="term" value="P:NADPH regeneration"/>
    <property type="evidence" value="ECO:0007669"/>
    <property type="project" value="InterPro"/>
</dbReference>
<reference evidence="3 4" key="1">
    <citation type="submission" date="2015-04" db="EMBL/GenBank/DDBJ databases">
        <title>Comparative genomics of rhizobia nodulating Arachis hypogaea in China.</title>
        <authorList>
            <person name="Li Y."/>
        </authorList>
    </citation>
    <scope>NUCLEOTIDE SEQUENCE [LARGE SCALE GENOMIC DNA]</scope>
    <source>
        <strain evidence="3 4">CCBAU 51787</strain>
    </source>
</reference>
<dbReference type="GO" id="GO:0070967">
    <property type="term" value="F:coenzyme F420 binding"/>
    <property type="evidence" value="ECO:0007669"/>
    <property type="project" value="InterPro"/>
</dbReference>
<comment type="caution">
    <text evidence="3">The sequence shown here is derived from an EMBL/GenBank/DDBJ whole genome shotgun (WGS) entry which is preliminary data.</text>
</comment>
<dbReference type="GO" id="GO:0052851">
    <property type="term" value="F:ferric-chelate reductase (NADPH) activity"/>
    <property type="evidence" value="ECO:0007669"/>
    <property type="project" value="TreeGrafter"/>
</dbReference>
<keyword evidence="1" id="KW-0560">Oxidoreductase</keyword>
<dbReference type="NCBIfam" id="TIGR01915">
    <property type="entry name" value="npdG"/>
    <property type="match status" value="1"/>
</dbReference>
<dbReference type="GO" id="GO:0016651">
    <property type="term" value="F:oxidoreductase activity, acting on NAD(P)H"/>
    <property type="evidence" value="ECO:0007669"/>
    <property type="project" value="InterPro"/>
</dbReference>
<accession>A0A4Q0SPT0</accession>
<dbReference type="GO" id="GO:0050661">
    <property type="term" value="F:NADP binding"/>
    <property type="evidence" value="ECO:0007669"/>
    <property type="project" value="InterPro"/>
</dbReference>
<dbReference type="GO" id="GO:0008823">
    <property type="term" value="F:cupric reductase (NADH) activity"/>
    <property type="evidence" value="ECO:0007669"/>
    <property type="project" value="TreeGrafter"/>
</dbReference>
<dbReference type="InterPro" id="IPR028939">
    <property type="entry name" value="P5C_Rdtase_cat_N"/>
</dbReference>
<dbReference type="PANTHER" id="PTHR14239">
    <property type="entry name" value="DUDULIN-RELATED"/>
    <property type="match status" value="1"/>
</dbReference>
<dbReference type="Proteomes" id="UP000290565">
    <property type="component" value="Unassembled WGS sequence"/>
</dbReference>
<evidence type="ECO:0000313" key="4">
    <source>
        <dbReference type="Proteomes" id="UP000290565"/>
    </source>
</evidence>
<dbReference type="EMBL" id="LBJM01000012">
    <property type="protein sequence ID" value="RXH41727.1"/>
    <property type="molecule type" value="Genomic_DNA"/>
</dbReference>
<dbReference type="InterPro" id="IPR051267">
    <property type="entry name" value="STEAP_metalloreductase"/>
</dbReference>
<gene>
    <name evidence="3" type="ORF">XH94_06170</name>
</gene>
<evidence type="ECO:0000313" key="3">
    <source>
        <dbReference type="EMBL" id="RXH41727.1"/>
    </source>
</evidence>
<dbReference type="GO" id="GO:0015677">
    <property type="term" value="P:copper ion import"/>
    <property type="evidence" value="ECO:0007669"/>
    <property type="project" value="TreeGrafter"/>
</dbReference>
<name>A0A4Q0SPT0_9BRAD</name>
<feature type="domain" description="Pyrroline-5-carboxylate reductase catalytic N-terminal" evidence="2">
    <location>
        <begin position="6"/>
        <end position="106"/>
    </location>
</feature>
<keyword evidence="3" id="KW-0830">Ubiquinone</keyword>
<evidence type="ECO:0000256" key="1">
    <source>
        <dbReference type="ARBA" id="ARBA00023002"/>
    </source>
</evidence>
<dbReference type="SUPFAM" id="SSF51735">
    <property type="entry name" value="NAD(P)-binding Rossmann-fold domains"/>
    <property type="match status" value="1"/>
</dbReference>
<proteinExistence type="predicted"/>
<dbReference type="Pfam" id="PF03807">
    <property type="entry name" value="F420_oxidored"/>
    <property type="match status" value="1"/>
</dbReference>
<dbReference type="RefSeq" id="WP_128943821.1">
    <property type="nucleotide sequence ID" value="NZ_LBJM01000012.1"/>
</dbReference>
<sequence length="230" mass="23925">MKSDTTIAILGGTGPQGQGLAIRFAIAGVSVALGSRESDRGEAIAEELNRKLGGRSAVPIRGYDNLDAVGAAERFVLLAVPYSGHDETLGCIKSRLAGKVLVDLVVPLAAGNPRTVAMPKEGSATEAAQALLGSEVKVVGALHNVSAHILNALEENINCDILACGDDVEATDAVVELIRRLGVESYNCGPAANARCIEAITPLLIRLNMSKKVPFSHAGIRIWRPGCPGV</sequence>
<dbReference type="PANTHER" id="PTHR14239:SF0">
    <property type="entry name" value="F420-DEPENDENT NADP REDUCTASE"/>
    <property type="match status" value="1"/>
</dbReference>
<dbReference type="InterPro" id="IPR036291">
    <property type="entry name" value="NAD(P)-bd_dom_sf"/>
</dbReference>
<evidence type="ECO:0000259" key="2">
    <source>
        <dbReference type="Pfam" id="PF03807"/>
    </source>
</evidence>